<feature type="transmembrane region" description="Helical" evidence="7">
    <location>
        <begin position="678"/>
        <end position="695"/>
    </location>
</feature>
<evidence type="ECO:0000256" key="5">
    <source>
        <dbReference type="ARBA" id="ARBA00023136"/>
    </source>
</evidence>
<protein>
    <submittedName>
        <fullName evidence="8">Uncharacterized protein</fullName>
    </submittedName>
</protein>
<feature type="transmembrane region" description="Helical" evidence="7">
    <location>
        <begin position="531"/>
        <end position="552"/>
    </location>
</feature>
<feature type="transmembrane region" description="Helical" evidence="7">
    <location>
        <begin position="595"/>
        <end position="614"/>
    </location>
</feature>
<dbReference type="SUPFAM" id="SSF48208">
    <property type="entry name" value="Six-hairpin glycosidases"/>
    <property type="match status" value="1"/>
</dbReference>
<dbReference type="InParanoid" id="A0A2P6N0W4"/>
<reference evidence="8 9" key="1">
    <citation type="journal article" date="2018" name="Genome Biol. Evol.">
        <title>Multiple Roots of Fruiting Body Formation in Amoebozoa.</title>
        <authorList>
            <person name="Hillmann F."/>
            <person name="Forbes G."/>
            <person name="Novohradska S."/>
            <person name="Ferling I."/>
            <person name="Riege K."/>
            <person name="Groth M."/>
            <person name="Westermann M."/>
            <person name="Marz M."/>
            <person name="Spaller T."/>
            <person name="Winckler T."/>
            <person name="Schaap P."/>
            <person name="Glockner G."/>
        </authorList>
    </citation>
    <scope>NUCLEOTIDE SEQUENCE [LARGE SCALE GENOMIC DNA]</scope>
    <source>
        <strain evidence="8 9">Jena</strain>
    </source>
</reference>
<comment type="subcellular location">
    <subcellularLocation>
        <location evidence="1">Membrane</location>
        <topology evidence="1">Multi-pass membrane protein</topology>
    </subcellularLocation>
</comment>
<dbReference type="Gene3D" id="1.50.10.10">
    <property type="match status" value="1"/>
</dbReference>
<feature type="region of interest" description="Disordered" evidence="6">
    <location>
        <begin position="191"/>
        <end position="218"/>
    </location>
</feature>
<name>A0A2P6N0W4_9EUKA</name>
<dbReference type="GO" id="GO:0005975">
    <property type="term" value="P:carbohydrate metabolic process"/>
    <property type="evidence" value="ECO:0007669"/>
    <property type="project" value="InterPro"/>
</dbReference>
<evidence type="ECO:0000313" key="9">
    <source>
        <dbReference type="Proteomes" id="UP000241769"/>
    </source>
</evidence>
<comment type="caution">
    <text evidence="8">The sequence shown here is derived from an EMBL/GenBank/DDBJ whole genome shotgun (WGS) entry which is preliminary data.</text>
</comment>
<dbReference type="Pfam" id="PF05346">
    <property type="entry name" value="DUF747"/>
    <property type="match status" value="1"/>
</dbReference>
<dbReference type="OrthoDB" id="29023at2759"/>
<feature type="transmembrane region" description="Helical" evidence="7">
    <location>
        <begin position="620"/>
        <end position="640"/>
    </location>
</feature>
<comment type="similarity">
    <text evidence="2">Belongs to the TAPT1 family.</text>
</comment>
<evidence type="ECO:0000256" key="4">
    <source>
        <dbReference type="ARBA" id="ARBA00022989"/>
    </source>
</evidence>
<accession>A0A2P6N0W4</accession>
<proteinExistence type="inferred from homology"/>
<dbReference type="Proteomes" id="UP000241769">
    <property type="component" value="Unassembled WGS sequence"/>
</dbReference>
<feature type="compositionally biased region" description="Acidic residues" evidence="6">
    <location>
        <begin position="64"/>
        <end position="75"/>
    </location>
</feature>
<dbReference type="AlphaFoldDB" id="A0A2P6N0W4"/>
<feature type="compositionally biased region" description="Basic and acidic residues" evidence="6">
    <location>
        <begin position="52"/>
        <end position="63"/>
    </location>
</feature>
<feature type="transmembrane region" description="Helical" evidence="7">
    <location>
        <begin position="433"/>
        <end position="454"/>
    </location>
</feature>
<feature type="compositionally biased region" description="Basic and acidic residues" evidence="6">
    <location>
        <begin position="119"/>
        <end position="139"/>
    </location>
</feature>
<keyword evidence="9" id="KW-1185">Reference proteome</keyword>
<dbReference type="EMBL" id="MDYQ01000257">
    <property type="protein sequence ID" value="PRP77592.1"/>
    <property type="molecule type" value="Genomic_DNA"/>
</dbReference>
<evidence type="ECO:0000256" key="7">
    <source>
        <dbReference type="SAM" id="Phobius"/>
    </source>
</evidence>
<dbReference type="InterPro" id="IPR008010">
    <property type="entry name" value="Tatp1"/>
</dbReference>
<dbReference type="GO" id="GO:0005789">
    <property type="term" value="C:endoplasmic reticulum membrane"/>
    <property type="evidence" value="ECO:0007669"/>
    <property type="project" value="TreeGrafter"/>
</dbReference>
<organism evidence="8 9">
    <name type="scientific">Planoprotostelium fungivorum</name>
    <dbReference type="NCBI Taxonomy" id="1890364"/>
    <lineage>
        <taxon>Eukaryota</taxon>
        <taxon>Amoebozoa</taxon>
        <taxon>Evosea</taxon>
        <taxon>Variosea</taxon>
        <taxon>Cavosteliida</taxon>
        <taxon>Cavosteliaceae</taxon>
        <taxon>Planoprotostelium</taxon>
    </lineage>
</organism>
<dbReference type="PANTHER" id="PTHR13317:SF4">
    <property type="entry name" value="TRANSMEMBRANE ANTERIOR POSTERIOR TRANSFORMATION PROTEIN 1 HOMOLOG"/>
    <property type="match status" value="1"/>
</dbReference>
<gene>
    <name evidence="8" type="ORF">PROFUN_00453</name>
</gene>
<feature type="transmembrane region" description="Helical" evidence="7">
    <location>
        <begin position="303"/>
        <end position="331"/>
    </location>
</feature>
<dbReference type="PANTHER" id="PTHR13317">
    <property type="entry name" value="TRANSMEMBRANE ANTERIOR POSTERIOR TRANSFORMATION PROTEIN 1 HOMOLOG"/>
    <property type="match status" value="1"/>
</dbReference>
<keyword evidence="3 7" id="KW-0812">Transmembrane</keyword>
<keyword evidence="4 7" id="KW-1133">Transmembrane helix</keyword>
<keyword evidence="5 7" id="KW-0472">Membrane</keyword>
<feature type="transmembrane region" description="Helical" evidence="7">
    <location>
        <begin position="351"/>
        <end position="373"/>
    </location>
</feature>
<dbReference type="InterPro" id="IPR012341">
    <property type="entry name" value="6hp_glycosidase-like_sf"/>
</dbReference>
<evidence type="ECO:0000256" key="6">
    <source>
        <dbReference type="SAM" id="MobiDB-lite"/>
    </source>
</evidence>
<evidence type="ECO:0000256" key="2">
    <source>
        <dbReference type="ARBA" id="ARBA00008803"/>
    </source>
</evidence>
<sequence length="1072" mass="121017">MSTAEEADVCRPSEEDTTCSSPWTIPGVNDRDPPSSPAETRMARSFSAPDLSELRDSDKMSDEEKTDEVIIEEDDRLPRKSPSGLVALNMIGELASSSEDFGLLADVRANLQSQAPDSPDIRRTMSRDGSETKPLDVQELHIGLPQPEKITSSPSKKQLDMSGYHTPSYSTDQEGDSKFSKIRSLEIPPFTGVTKTEAPSTPASHHIVQTPSKSSMNMNNSLKISDRLLFNSNERSPHITTTSDRININHSGDEKKFIQVSSISVWQTVMSEVTASYQPEEDSVEKREAVYNFVQVPYQLEKLLGLGVLLCCDSFLFLLTVMPLRVLAAAYRLVQQIVARGQVSSTQVWDLLRMLIVIVCFPILSTIDTSMLYHWIRGQSMIKLYVIYNCLEVLDKLCSSFGQDVFASLYYKTIDKAIVKGGSQRSLSHIKPLAVFIVALVYTFVHSLVLLTQVVTLNVAINSANNALLTLLISNQFVELKSSVFKKCEKENLFQLSCSDMVERFQLMIFLMIITLQNSSDLQWPTTPQFWINHVSYSIVLMVSSELIVDWIKHCFITKFNQISHEVYSGYIQMLISDILSSKNFMDTYMVSRRIGFVPLPLLCVMLCIVSKFFTLSVTSLFVLCSTFTLLFILKVGVLCDETKVLREEKVSIRKLIVHLTMDTNSGKKAERQLHMKICTVLLFLAVAQSAPINFDQAISIAAQRYEKFFNETEIGKFPEKTDASGHWTIVDSHDWVSGFYPGCLWYLYELTGDQQWKDRAIQAQVPLVKEAYSSDDHDIGFRIMSSYGNGLRLTGDSKFQKLIDIASSSLVKRFNPKVGVIKSWNWPTFPVIIDNMMNLHLLFASSENDPHHDYYLQVAETHASTTLREHFRYPEMSTYHVVDYNVNTGIPNTKGTAQGWAVADAVTRRTHGYFRYSFNSTWARGQAWAVYGFVEVYSYTKDERFLKASTEAAEFYLANGLPEDHVPFWDFYDPRIPNIWRDTSAATPLACGLLKLSQLEQEPLQSKWFTTAEKILSSLITPQYLNVDNDVASVLSHATQNAPGGSFDTGIIFGDYYLLEAITLYKNMTSA</sequence>
<evidence type="ECO:0000256" key="3">
    <source>
        <dbReference type="ARBA" id="ARBA00022692"/>
    </source>
</evidence>
<evidence type="ECO:0000256" key="1">
    <source>
        <dbReference type="ARBA" id="ARBA00004141"/>
    </source>
</evidence>
<dbReference type="InterPro" id="IPR008928">
    <property type="entry name" value="6-hairpin_glycosidase_sf"/>
</dbReference>
<feature type="region of interest" description="Disordered" evidence="6">
    <location>
        <begin position="1"/>
        <end position="82"/>
    </location>
</feature>
<evidence type="ECO:0000313" key="8">
    <source>
        <dbReference type="EMBL" id="PRP77592.1"/>
    </source>
</evidence>
<feature type="region of interest" description="Disordered" evidence="6">
    <location>
        <begin position="114"/>
        <end position="178"/>
    </location>
</feature>
<feature type="compositionally biased region" description="Polar residues" evidence="6">
    <location>
        <begin position="193"/>
        <end position="213"/>
    </location>
</feature>